<dbReference type="SUPFAM" id="SSF57701">
    <property type="entry name" value="Zn2/Cys6 DNA-binding domain"/>
    <property type="match status" value="1"/>
</dbReference>
<keyword evidence="10" id="KW-1185">Reference proteome</keyword>
<dbReference type="SMART" id="SM00906">
    <property type="entry name" value="Fungal_trans"/>
    <property type="match status" value="1"/>
</dbReference>
<dbReference type="GO" id="GO:0006351">
    <property type="term" value="P:DNA-templated transcription"/>
    <property type="evidence" value="ECO:0007669"/>
    <property type="project" value="InterPro"/>
</dbReference>
<reference evidence="9 10" key="1">
    <citation type="submission" date="2013-03" db="EMBL/GenBank/DDBJ databases">
        <title>The Genome Sequence of Phialophora europaea CBS 101466.</title>
        <authorList>
            <consortium name="The Broad Institute Genomics Platform"/>
            <person name="Cuomo C."/>
            <person name="de Hoog S."/>
            <person name="Gorbushina A."/>
            <person name="Walker B."/>
            <person name="Young S.K."/>
            <person name="Zeng Q."/>
            <person name="Gargeya S."/>
            <person name="Fitzgerald M."/>
            <person name="Haas B."/>
            <person name="Abouelleil A."/>
            <person name="Allen A.W."/>
            <person name="Alvarado L."/>
            <person name="Arachchi H.M."/>
            <person name="Berlin A.M."/>
            <person name="Chapman S.B."/>
            <person name="Gainer-Dewar J."/>
            <person name="Goldberg J."/>
            <person name="Griggs A."/>
            <person name="Gujja S."/>
            <person name="Hansen M."/>
            <person name="Howarth C."/>
            <person name="Imamovic A."/>
            <person name="Ireland A."/>
            <person name="Larimer J."/>
            <person name="McCowan C."/>
            <person name="Murphy C."/>
            <person name="Pearson M."/>
            <person name="Poon T.W."/>
            <person name="Priest M."/>
            <person name="Roberts A."/>
            <person name="Saif S."/>
            <person name="Shea T."/>
            <person name="Sisk P."/>
            <person name="Sykes S."/>
            <person name="Wortman J."/>
            <person name="Nusbaum C."/>
            <person name="Birren B."/>
        </authorList>
    </citation>
    <scope>NUCLEOTIDE SEQUENCE [LARGE SCALE GENOMIC DNA]</scope>
    <source>
        <strain evidence="9 10">CBS 101466</strain>
    </source>
</reference>
<dbReference type="GO" id="GO:0005634">
    <property type="term" value="C:nucleus"/>
    <property type="evidence" value="ECO:0007669"/>
    <property type="project" value="UniProtKB-SubCell"/>
</dbReference>
<feature type="region of interest" description="Disordered" evidence="7">
    <location>
        <begin position="1"/>
        <end position="40"/>
    </location>
</feature>
<dbReference type="EMBL" id="KB822720">
    <property type="protein sequence ID" value="ETN40639.1"/>
    <property type="molecule type" value="Genomic_DNA"/>
</dbReference>
<dbReference type="InterPro" id="IPR051089">
    <property type="entry name" value="prtT"/>
</dbReference>
<evidence type="ECO:0000256" key="4">
    <source>
        <dbReference type="ARBA" id="ARBA00023125"/>
    </source>
</evidence>
<dbReference type="Pfam" id="PF00172">
    <property type="entry name" value="Zn_clus"/>
    <property type="match status" value="1"/>
</dbReference>
<dbReference type="GO" id="GO:0000981">
    <property type="term" value="F:DNA-binding transcription factor activity, RNA polymerase II-specific"/>
    <property type="evidence" value="ECO:0007669"/>
    <property type="project" value="InterPro"/>
</dbReference>
<dbReference type="AlphaFoldDB" id="W2RY82"/>
<dbReference type="GeneID" id="19972257"/>
<sequence length="704" mass="79485">MNGREQESVSPPEMEETGRPSKRQRRATAADELSGDARAGRQNKACSNCRKLKVKCDPATNQSSCTRCTRLGLVCLREKRSWTTNADDDAWQTQLTLVKLERALEDVLEKLHMPALDLYVQPSIVKPHQAPRSTRHNSEEPVDTQRDVSPAPMNSLIEATQLNGLRSQIRPLKQRRKGGGRRMDSDLISEKLLTLQEADEMLDLFKRSLSPHLFSGSIPRDATIESLRRSSTVLFTAVILVSALHMPGKEMLHELCHRRFLGLVSSIMFDRFHSLDDIRGLCIAAFWQPYLSWKLSGLSIRMATELNLHHAFYEAFNEPSISPDARKEALEKARLWYVLYVLDHQSSITYGRPSIMTELRPVKDHQILLNSESCTPPDRMLISQVTSLVILSRAFDHFGLEPKRTMAGDDATVMGHMRFTEDMEGWRDKFMMLEEPDSEAARSLYRSVELHHHFSSLVLNSLVLRGRPLDKLSELPASLRPLALKAVEAAHAILQHFLDEPRYRDEIVGMPLYLHSMIAFAAVFLIKLSPRWHGIGITIDAAQQTIPLVEEVIKLLQACKAGANHMVYSMAKGFERMLRQLRRSNQVNGQQPSPVQTMQWHQGNHSKDHQTAGISNMMYTEPMGPHADYYGSAMAGTAGELPPNYGSPNTTTSRLSQQLNWGFQDEELWSVGMGYDLLEPGGQGLASMDFPFQMSSYSDTLPML</sequence>
<dbReference type="Pfam" id="PF04082">
    <property type="entry name" value="Fungal_trans"/>
    <property type="match status" value="1"/>
</dbReference>
<dbReference type="eggNOG" id="ENOG502QW6D">
    <property type="taxonomic scope" value="Eukaryota"/>
</dbReference>
<dbReference type="VEuPathDB" id="FungiDB:HMPREF1541_04918"/>
<keyword evidence="3" id="KW-0805">Transcription regulation</keyword>
<dbReference type="Proteomes" id="UP000030752">
    <property type="component" value="Unassembled WGS sequence"/>
</dbReference>
<keyword evidence="2" id="KW-0479">Metal-binding</keyword>
<dbReference type="GO" id="GO:0008270">
    <property type="term" value="F:zinc ion binding"/>
    <property type="evidence" value="ECO:0007669"/>
    <property type="project" value="InterPro"/>
</dbReference>
<keyword evidence="4" id="KW-0238">DNA-binding</keyword>
<evidence type="ECO:0000256" key="3">
    <source>
        <dbReference type="ARBA" id="ARBA00023015"/>
    </source>
</evidence>
<keyword evidence="5" id="KW-0804">Transcription</keyword>
<protein>
    <recommendedName>
        <fullName evidence="8">Zn(2)-C6 fungal-type domain-containing protein</fullName>
    </recommendedName>
</protein>
<gene>
    <name evidence="9" type="ORF">HMPREF1541_04918</name>
</gene>
<name>W2RY82_CYPE1</name>
<feature type="domain" description="Zn(2)-C6 fungal-type" evidence="8">
    <location>
        <begin position="45"/>
        <end position="75"/>
    </location>
</feature>
<dbReference type="InterPro" id="IPR036864">
    <property type="entry name" value="Zn2-C6_fun-type_DNA-bd_sf"/>
</dbReference>
<dbReference type="CDD" id="cd12148">
    <property type="entry name" value="fungal_TF_MHR"/>
    <property type="match status" value="1"/>
</dbReference>
<feature type="region of interest" description="Disordered" evidence="7">
    <location>
        <begin position="587"/>
        <end position="607"/>
    </location>
</feature>
<dbReference type="HOGENOM" id="CLU_011003_0_0_1"/>
<feature type="compositionally biased region" description="Polar residues" evidence="7">
    <location>
        <begin position="587"/>
        <end position="603"/>
    </location>
</feature>
<dbReference type="InterPro" id="IPR001138">
    <property type="entry name" value="Zn2Cys6_DnaBD"/>
</dbReference>
<dbReference type="GO" id="GO:0000976">
    <property type="term" value="F:transcription cis-regulatory region binding"/>
    <property type="evidence" value="ECO:0007669"/>
    <property type="project" value="TreeGrafter"/>
</dbReference>
<comment type="subcellular location">
    <subcellularLocation>
        <location evidence="1">Nucleus</location>
    </subcellularLocation>
</comment>
<dbReference type="InterPro" id="IPR007219">
    <property type="entry name" value="XnlR_reg_dom"/>
</dbReference>
<feature type="region of interest" description="Disordered" evidence="7">
    <location>
        <begin position="128"/>
        <end position="153"/>
    </location>
</feature>
<evidence type="ECO:0000313" key="10">
    <source>
        <dbReference type="Proteomes" id="UP000030752"/>
    </source>
</evidence>
<dbReference type="PANTHER" id="PTHR31845">
    <property type="entry name" value="FINGER DOMAIN PROTEIN, PUTATIVE-RELATED"/>
    <property type="match status" value="1"/>
</dbReference>
<evidence type="ECO:0000256" key="7">
    <source>
        <dbReference type="SAM" id="MobiDB-lite"/>
    </source>
</evidence>
<evidence type="ECO:0000256" key="6">
    <source>
        <dbReference type="ARBA" id="ARBA00023242"/>
    </source>
</evidence>
<dbReference type="InParanoid" id="W2RY82"/>
<evidence type="ECO:0000256" key="5">
    <source>
        <dbReference type="ARBA" id="ARBA00023163"/>
    </source>
</evidence>
<proteinExistence type="predicted"/>
<dbReference type="PROSITE" id="PS00463">
    <property type="entry name" value="ZN2_CY6_FUNGAL_1"/>
    <property type="match status" value="1"/>
</dbReference>
<accession>W2RY82</accession>
<dbReference type="CDD" id="cd00067">
    <property type="entry name" value="GAL4"/>
    <property type="match status" value="1"/>
</dbReference>
<evidence type="ECO:0000256" key="1">
    <source>
        <dbReference type="ARBA" id="ARBA00004123"/>
    </source>
</evidence>
<dbReference type="PANTHER" id="PTHR31845:SF17">
    <property type="entry name" value="ZN(II)2CYS6 TRANSCRIPTION FACTOR (EUROFUNG)"/>
    <property type="match status" value="1"/>
</dbReference>
<organism evidence="9 10">
    <name type="scientific">Cyphellophora europaea (strain CBS 101466)</name>
    <name type="common">Phialophora europaea</name>
    <dbReference type="NCBI Taxonomy" id="1220924"/>
    <lineage>
        <taxon>Eukaryota</taxon>
        <taxon>Fungi</taxon>
        <taxon>Dikarya</taxon>
        <taxon>Ascomycota</taxon>
        <taxon>Pezizomycotina</taxon>
        <taxon>Eurotiomycetes</taxon>
        <taxon>Chaetothyriomycetidae</taxon>
        <taxon>Chaetothyriales</taxon>
        <taxon>Cyphellophoraceae</taxon>
        <taxon>Cyphellophora</taxon>
    </lineage>
</organism>
<evidence type="ECO:0000256" key="2">
    <source>
        <dbReference type="ARBA" id="ARBA00022723"/>
    </source>
</evidence>
<dbReference type="SMART" id="SM00066">
    <property type="entry name" value="GAL4"/>
    <property type="match status" value="1"/>
</dbReference>
<dbReference type="RefSeq" id="XP_008717482.1">
    <property type="nucleotide sequence ID" value="XM_008719260.1"/>
</dbReference>
<dbReference type="Gene3D" id="4.10.240.10">
    <property type="entry name" value="Zn(2)-C6 fungal-type DNA-binding domain"/>
    <property type="match status" value="1"/>
</dbReference>
<feature type="compositionally biased region" description="Basic and acidic residues" evidence="7">
    <location>
        <begin position="136"/>
        <end position="146"/>
    </location>
</feature>
<evidence type="ECO:0000259" key="8">
    <source>
        <dbReference type="PROSITE" id="PS50048"/>
    </source>
</evidence>
<keyword evidence="6" id="KW-0539">Nucleus</keyword>
<evidence type="ECO:0000313" key="9">
    <source>
        <dbReference type="EMBL" id="ETN40639.1"/>
    </source>
</evidence>
<dbReference type="PROSITE" id="PS50048">
    <property type="entry name" value="ZN2_CY6_FUNGAL_2"/>
    <property type="match status" value="1"/>
</dbReference>
<dbReference type="OrthoDB" id="4060227at2759"/>